<feature type="region of interest" description="Disordered" evidence="1">
    <location>
        <begin position="193"/>
        <end position="215"/>
    </location>
</feature>
<dbReference type="EMBL" id="JAAARO010000003">
    <property type="protein sequence ID" value="KAF5750158.1"/>
    <property type="molecule type" value="Genomic_DNA"/>
</dbReference>
<feature type="domain" description="DUF4378" evidence="2">
    <location>
        <begin position="800"/>
        <end position="959"/>
    </location>
</feature>
<dbReference type="InParanoid" id="A0A7J7DUW3"/>
<evidence type="ECO:0000313" key="5">
    <source>
        <dbReference type="Proteomes" id="UP000593562"/>
    </source>
</evidence>
<accession>A0A7J7DUW3</accession>
<dbReference type="Pfam" id="PF14383">
    <property type="entry name" value="VARLMGL"/>
    <property type="match status" value="1"/>
</dbReference>
<evidence type="ECO:0000313" key="4">
    <source>
        <dbReference type="EMBL" id="KAF5750158.1"/>
    </source>
</evidence>
<dbReference type="Pfam" id="PF14309">
    <property type="entry name" value="DUF4378"/>
    <property type="match status" value="1"/>
</dbReference>
<keyword evidence="5" id="KW-1185">Reference proteome</keyword>
<dbReference type="FunCoup" id="A0A7J7DUW3">
    <property type="interactions" value="530"/>
</dbReference>
<feature type="domain" description="DUF3741" evidence="3">
    <location>
        <begin position="100"/>
        <end position="121"/>
    </location>
</feature>
<sequence length="973" mass="107767">MSEANGKTTGSSLAIIEKRTHRPGGCVGILFHLFDWNRRFVKKKLFSRRLLPPVRAKQVSKKFADEKMPQAKLKLITDENSGGFPHLKINGNHSVSDTGQTHEMRDPGLVARLMGLESIPDMKGDRPKNVSEAGGEKFVNSPVGCERGDLSLDKVNAKLDFRPQKLQKTGQCQRQAVTRFGADALNIKSILSRSRKHHHPKLAPPVKSPRTSSARNSCRASRLIDAATRILEPGLQATNRAKCTLTYSSSMHYQVKDDDVLIEEARTPSPEIAIQSNCNANVGTGLMGQTSCKKCGNMLDVVNSRLNLEHHPLIYPPPALNIVNASSLEVGRSKARVPVSSLEQEREAMSQRPRDHPISLGGLKKSSIQAQDDPTEETKPRCQEGQPHWNLASHQCKVPRDESSFCASKVRSQTLNRMPLARERMPPRAKSSNLGSRRTSVAANAVTEAKDFISLNRSLSGRTPLRITPKVDTSMFDANKQFSNVQDKSLSNLRAPVRKRRAISVNRQTESPCGNSAFGKKRNARCGGVTGKEMGVDAASQSITRRSAGHCELDRPSAHKENDVVSFTFNSPLKYKAGISSQLKLKREDEIDIIRKITCEQHKEIVDESAKHVSLQKQLPLKGDALGALLERKLKELTCQEEEEVVTGGNPAKRSAASILQELIYSLTVEPPMSEDGHIFDVENAFQSKAKKGGTCIGFSSDAVHLSPGSVLGVSFSTDSCASSCLDNISGHRLNFDSIDYHEQLQPTEPDPDLLDSATFFNERAIEGHMGSNIANHVSEILNSINLGVGLTGKQLSHAKGVILNAELLFRTATQQHTNGIRDSFFDPFLLDELESLAREMWTNINCLVGFIETKEGNNIFRGFLFDCVIELLDSKYCRYCNSGVEAFARLPSYMNAEKLVQDVGEEIQRWESLAGMIPDKLLDWDMSHSLGKWVDFDIEAFENGVDIDRDILQILVEEIVVDLWECRVTSFQ</sequence>
<dbReference type="PANTHER" id="PTHR21726:SF61">
    <property type="entry name" value="DNAA INITIATOR-ASSOCIATING PROTEIN"/>
    <property type="match status" value="1"/>
</dbReference>
<dbReference type="AlphaFoldDB" id="A0A7J7DUW3"/>
<name>A0A7J7DUW3_TRIWF</name>
<dbReference type="InterPro" id="IPR032795">
    <property type="entry name" value="DUF3741-assoc"/>
</dbReference>
<proteinExistence type="predicted"/>
<evidence type="ECO:0008006" key="6">
    <source>
        <dbReference type="Google" id="ProtNLM"/>
    </source>
</evidence>
<dbReference type="PANTHER" id="PTHR21726">
    <property type="entry name" value="PHOSPHATIDYLINOSITOL N-ACETYLGLUCOSAMINYLTRANSFERASE SUBUNIT P DOWN SYNDROME CRITICAL REGION PROTEIN 5 -RELATED"/>
    <property type="match status" value="1"/>
</dbReference>
<organism evidence="4 5">
    <name type="scientific">Tripterygium wilfordii</name>
    <name type="common">Thunder God vine</name>
    <dbReference type="NCBI Taxonomy" id="458696"/>
    <lineage>
        <taxon>Eukaryota</taxon>
        <taxon>Viridiplantae</taxon>
        <taxon>Streptophyta</taxon>
        <taxon>Embryophyta</taxon>
        <taxon>Tracheophyta</taxon>
        <taxon>Spermatophyta</taxon>
        <taxon>Magnoliopsida</taxon>
        <taxon>eudicotyledons</taxon>
        <taxon>Gunneridae</taxon>
        <taxon>Pentapetalae</taxon>
        <taxon>rosids</taxon>
        <taxon>fabids</taxon>
        <taxon>Celastrales</taxon>
        <taxon>Celastraceae</taxon>
        <taxon>Tripterygium</taxon>
    </lineage>
</organism>
<comment type="caution">
    <text evidence="4">The sequence shown here is derived from an EMBL/GenBank/DDBJ whole genome shotgun (WGS) entry which is preliminary data.</text>
</comment>
<reference evidence="4 5" key="1">
    <citation type="journal article" date="2020" name="Nat. Commun.">
        <title>Genome of Tripterygium wilfordii and identification of cytochrome P450 involved in triptolide biosynthesis.</title>
        <authorList>
            <person name="Tu L."/>
            <person name="Su P."/>
            <person name="Zhang Z."/>
            <person name="Gao L."/>
            <person name="Wang J."/>
            <person name="Hu T."/>
            <person name="Zhou J."/>
            <person name="Zhang Y."/>
            <person name="Zhao Y."/>
            <person name="Liu Y."/>
            <person name="Song Y."/>
            <person name="Tong Y."/>
            <person name="Lu Y."/>
            <person name="Yang J."/>
            <person name="Xu C."/>
            <person name="Jia M."/>
            <person name="Peters R.J."/>
            <person name="Huang L."/>
            <person name="Gao W."/>
        </authorList>
    </citation>
    <scope>NUCLEOTIDE SEQUENCE [LARGE SCALE GENOMIC DNA]</scope>
    <source>
        <strain evidence="5">cv. XIE 37</strain>
        <tissue evidence="4">Leaf</tissue>
    </source>
</reference>
<feature type="compositionally biased region" description="Basic and acidic residues" evidence="1">
    <location>
        <begin position="343"/>
        <end position="357"/>
    </location>
</feature>
<feature type="region of interest" description="Disordered" evidence="1">
    <location>
        <begin position="339"/>
        <end position="386"/>
    </location>
</feature>
<evidence type="ECO:0000256" key="1">
    <source>
        <dbReference type="SAM" id="MobiDB-lite"/>
    </source>
</evidence>
<dbReference type="InterPro" id="IPR025486">
    <property type="entry name" value="DUF4378"/>
</dbReference>
<gene>
    <name evidence="4" type="ORF">HS088_TW03G00490</name>
</gene>
<evidence type="ECO:0000259" key="2">
    <source>
        <dbReference type="Pfam" id="PF14309"/>
    </source>
</evidence>
<dbReference type="Proteomes" id="UP000593562">
    <property type="component" value="Unassembled WGS sequence"/>
</dbReference>
<protein>
    <recommendedName>
        <fullName evidence="6">DUF4378 domain-containing protein</fullName>
    </recommendedName>
</protein>
<evidence type="ECO:0000259" key="3">
    <source>
        <dbReference type="Pfam" id="PF14383"/>
    </source>
</evidence>